<proteinExistence type="predicted"/>
<dbReference type="InterPro" id="IPR055407">
    <property type="entry name" value="TraM_C"/>
</dbReference>
<feature type="compositionally biased region" description="Basic and acidic residues" evidence="1">
    <location>
        <begin position="1"/>
        <end position="10"/>
    </location>
</feature>
<keyword evidence="2" id="KW-0472">Membrane</keyword>
<dbReference type="Pfam" id="PF12508">
    <property type="entry name" value="Transposon_TraM"/>
    <property type="match status" value="1"/>
</dbReference>
<name>A0AA49GPM7_9BACT</name>
<gene>
    <name evidence="4" type="primary">traM</name>
    <name evidence="4" type="ORF">K4G66_08315</name>
</gene>
<sequence>MKDFQEHIDEPNTTQSENSWEDSKTRQPFLQQIGKLLWRYSLLIIVGIAALSITFLRFQGQSVWDSLRATPLPQFFLEEEITLKELPDKTEVYDQALAEESRKRRPHGKDKITKPNWLGHSAPDTVVKSPDTLRLVQDTVISKPKRTITRKKRGNLLPTAKPVNAVPDKVNLSDSSVTLTITSFFQPVRANSPTIDQGFIRCVVDGDQEVKSNDRIRLRLEEPLTLNERTVPAHTLVYGEVRLTQNRLQITIPRIGPQLVSLAVYDHTYHPGLLLHEHLEVVREATQTTAYRQGNRSLSVLPNVASELGRNLLQHSRRSSPTVFLPDGFPLFIHP</sequence>
<feature type="domain" description="Conjugative transposon TraM C-terminal" evidence="3">
    <location>
        <begin position="200"/>
        <end position="331"/>
    </location>
</feature>
<feature type="region of interest" description="Disordered" evidence="1">
    <location>
        <begin position="1"/>
        <end position="24"/>
    </location>
</feature>
<accession>A0AA49GPM7</accession>
<evidence type="ECO:0000313" key="4">
    <source>
        <dbReference type="EMBL" id="WKN38705.1"/>
    </source>
</evidence>
<evidence type="ECO:0000256" key="1">
    <source>
        <dbReference type="SAM" id="MobiDB-lite"/>
    </source>
</evidence>
<keyword evidence="2" id="KW-0812">Transmembrane</keyword>
<protein>
    <submittedName>
        <fullName evidence="4">Conjugative transposon protein TraM</fullName>
    </submittedName>
</protein>
<dbReference type="EMBL" id="CP120682">
    <property type="protein sequence ID" value="WKN38705.1"/>
    <property type="molecule type" value="Genomic_DNA"/>
</dbReference>
<reference evidence="4" key="2">
    <citation type="journal article" date="2024" name="Antonie Van Leeuwenhoek">
        <title>Roseihalotalea indica gen. nov., sp. nov., a halophilic Bacteroidetes from mesopelagic Southwest Indian Ocean with higher carbohydrate metabolic potential.</title>
        <authorList>
            <person name="Chen B."/>
            <person name="Zhang M."/>
            <person name="Lin D."/>
            <person name="Ye J."/>
            <person name="Tang K."/>
        </authorList>
    </citation>
    <scope>NUCLEOTIDE SEQUENCE</scope>
    <source>
        <strain evidence="4">TK19036</strain>
    </source>
</reference>
<keyword evidence="2" id="KW-1133">Transmembrane helix</keyword>
<evidence type="ECO:0000259" key="3">
    <source>
        <dbReference type="Pfam" id="PF12508"/>
    </source>
</evidence>
<organism evidence="4">
    <name type="scientific">Roseihalotalea indica</name>
    <dbReference type="NCBI Taxonomy" id="2867963"/>
    <lineage>
        <taxon>Bacteria</taxon>
        <taxon>Pseudomonadati</taxon>
        <taxon>Bacteroidota</taxon>
        <taxon>Cytophagia</taxon>
        <taxon>Cytophagales</taxon>
        <taxon>Catalimonadaceae</taxon>
        <taxon>Roseihalotalea</taxon>
    </lineage>
</organism>
<feature type="transmembrane region" description="Helical" evidence="2">
    <location>
        <begin position="37"/>
        <end position="58"/>
    </location>
</feature>
<reference evidence="4" key="1">
    <citation type="journal article" date="2023" name="Comput. Struct. Biotechnol. J.">
        <title>Discovery of a novel marine Bacteroidetes with a rich repertoire of carbohydrate-active enzymes.</title>
        <authorList>
            <person name="Chen B."/>
            <person name="Liu G."/>
            <person name="Chen Q."/>
            <person name="Wang H."/>
            <person name="Liu L."/>
            <person name="Tang K."/>
        </authorList>
    </citation>
    <scope>NUCLEOTIDE SEQUENCE</scope>
    <source>
        <strain evidence="4">TK19036</strain>
    </source>
</reference>
<evidence type="ECO:0000256" key="2">
    <source>
        <dbReference type="SAM" id="Phobius"/>
    </source>
</evidence>
<feature type="region of interest" description="Disordered" evidence="1">
    <location>
        <begin position="98"/>
        <end position="123"/>
    </location>
</feature>
<dbReference type="AlphaFoldDB" id="A0AA49GPM7"/>